<gene>
    <name evidence="1" type="ORF">GCM10011532_21480</name>
</gene>
<proteinExistence type="predicted"/>
<name>A0ABQ1WPP8_9FLAO</name>
<protein>
    <submittedName>
        <fullName evidence="1">Uncharacterized protein</fullName>
    </submittedName>
</protein>
<reference evidence="2" key="1">
    <citation type="journal article" date="2019" name="Int. J. Syst. Evol. Microbiol.">
        <title>The Global Catalogue of Microorganisms (GCM) 10K type strain sequencing project: providing services to taxonomists for standard genome sequencing and annotation.</title>
        <authorList>
            <consortium name="The Broad Institute Genomics Platform"/>
            <consortium name="The Broad Institute Genome Sequencing Center for Infectious Disease"/>
            <person name="Wu L."/>
            <person name="Ma J."/>
        </authorList>
    </citation>
    <scope>NUCLEOTIDE SEQUENCE [LARGE SCALE GENOMIC DNA]</scope>
    <source>
        <strain evidence="2">CGMCC 1.15422</strain>
    </source>
</reference>
<evidence type="ECO:0000313" key="1">
    <source>
        <dbReference type="EMBL" id="GGG37512.1"/>
    </source>
</evidence>
<comment type="caution">
    <text evidence="1">The sequence shown here is derived from an EMBL/GenBank/DDBJ whole genome shotgun (WGS) entry which is preliminary data.</text>
</comment>
<evidence type="ECO:0000313" key="2">
    <source>
        <dbReference type="Proteomes" id="UP000605733"/>
    </source>
</evidence>
<dbReference type="EMBL" id="BMIX01000004">
    <property type="protein sequence ID" value="GGG37512.1"/>
    <property type="molecule type" value="Genomic_DNA"/>
</dbReference>
<dbReference type="Proteomes" id="UP000605733">
    <property type="component" value="Unassembled WGS sequence"/>
</dbReference>
<sequence>MRDTIKSFVKKNSLEFHRYNSWQHCYEAFGKDNLDTDTLALHLGFYLASWGMYRGSSQLLQNDYKVHLEPVNILNSYKHLRCNQNYEITLFNLPKILELIKELSIYYDKKHNITPTDTLISKIILGTLGCLPAYDRFFIDGVKQLELKSTTLKEKSLRELFKFIESNEEELKNLKTIYPQYTQMKFIDMYFWQLGFDISKRKII</sequence>
<dbReference type="RefSeq" id="WP_011708590.1">
    <property type="nucleotide sequence ID" value="NZ_BMIX01000004.1"/>
</dbReference>
<organism evidence="1 2">
    <name type="scientific">Christiangramia forsetii</name>
    <dbReference type="NCBI Taxonomy" id="411153"/>
    <lineage>
        <taxon>Bacteria</taxon>
        <taxon>Pseudomonadati</taxon>
        <taxon>Bacteroidota</taxon>
        <taxon>Flavobacteriia</taxon>
        <taxon>Flavobacteriales</taxon>
        <taxon>Flavobacteriaceae</taxon>
        <taxon>Christiangramia</taxon>
    </lineage>
</organism>
<keyword evidence="2" id="KW-1185">Reference proteome</keyword>
<accession>A0ABQ1WPP8</accession>